<dbReference type="OrthoDB" id="1711136at2759"/>
<dbReference type="AlphaFoldDB" id="A0A0W4ZTI5"/>
<dbReference type="SUPFAM" id="SSF53178">
    <property type="entry name" value="Peptidyl-tRNA hydrolase-like"/>
    <property type="match status" value="1"/>
</dbReference>
<sequence length="214" mass="24986">MRCQFICSQRFLICSLGNPGAKYRFTRHSLGHYVLEQIHSYFGFSVFEKDPSCFGMYAKRDDLPFLLFQSCVFMNESGKAVQKAWNKFCADMVVEGEGRPLLVVLHDDIEEKFGTVKVREQGKGRYNFVIDVWYILKNQEVIKAYNRVLNRYLLRKSFVRFSIGLGRPSTRESKDVVNFVLQKLSPQELSYINEITVPKVIEEIEKLKDRVKSE</sequence>
<accession>A0A0W4ZTI5</accession>
<evidence type="ECO:0000313" key="5">
    <source>
        <dbReference type="Proteomes" id="UP000053447"/>
    </source>
</evidence>
<dbReference type="GO" id="GO:0000049">
    <property type="term" value="F:tRNA binding"/>
    <property type="evidence" value="ECO:0007669"/>
    <property type="project" value="UniProtKB-KW"/>
</dbReference>
<evidence type="ECO:0000256" key="2">
    <source>
        <dbReference type="ARBA" id="ARBA00022801"/>
    </source>
</evidence>
<organism evidence="4 5">
    <name type="scientific">Pneumocystis jirovecii (strain RU7)</name>
    <name type="common">Human pneumocystis pneumonia agent</name>
    <dbReference type="NCBI Taxonomy" id="1408657"/>
    <lineage>
        <taxon>Eukaryota</taxon>
        <taxon>Fungi</taxon>
        <taxon>Dikarya</taxon>
        <taxon>Ascomycota</taxon>
        <taxon>Taphrinomycotina</taxon>
        <taxon>Pneumocystomycetes</taxon>
        <taxon>Pneumocystaceae</taxon>
        <taxon>Pneumocystis</taxon>
    </lineage>
</organism>
<name>A0A0W4ZTI5_PNEJ7</name>
<dbReference type="Pfam" id="PF01195">
    <property type="entry name" value="Pept_tRNA_hydro"/>
    <property type="match status" value="1"/>
</dbReference>
<evidence type="ECO:0000313" key="4">
    <source>
        <dbReference type="EMBL" id="KTW31695.1"/>
    </source>
</evidence>
<dbReference type="Proteomes" id="UP000053447">
    <property type="component" value="Unassembled WGS sequence"/>
</dbReference>
<proteinExistence type="predicted"/>
<protein>
    <recommendedName>
        <fullName evidence="6">Peptidyl-tRNA hydrolase</fullName>
    </recommendedName>
</protein>
<gene>
    <name evidence="4" type="ORF">T551_00956</name>
</gene>
<dbReference type="STRING" id="1408657.A0A0W4ZTI5"/>
<comment type="caution">
    <text evidence="4">The sequence shown here is derived from an EMBL/GenBank/DDBJ whole genome shotgun (WGS) entry which is preliminary data.</text>
</comment>
<dbReference type="VEuPathDB" id="FungiDB:T551_00956"/>
<evidence type="ECO:0008006" key="6">
    <source>
        <dbReference type="Google" id="ProtNLM"/>
    </source>
</evidence>
<dbReference type="Gene3D" id="3.40.50.1470">
    <property type="entry name" value="Peptidyl-tRNA hydrolase"/>
    <property type="match status" value="1"/>
</dbReference>
<keyword evidence="2" id="KW-0378">Hydrolase</keyword>
<dbReference type="GeneID" id="28939475"/>
<evidence type="ECO:0000256" key="3">
    <source>
        <dbReference type="ARBA" id="ARBA00022884"/>
    </source>
</evidence>
<keyword evidence="5" id="KW-1185">Reference proteome</keyword>
<dbReference type="PANTHER" id="PTHR17224:SF1">
    <property type="entry name" value="PEPTIDYL-TRNA HYDROLASE"/>
    <property type="match status" value="1"/>
</dbReference>
<evidence type="ECO:0000256" key="1">
    <source>
        <dbReference type="ARBA" id="ARBA00022555"/>
    </source>
</evidence>
<reference evidence="5" key="1">
    <citation type="journal article" date="2016" name="Nat. Commun.">
        <title>Genome analysis of three Pneumocystis species reveals adaptation mechanisms to life exclusively in mammalian hosts.</title>
        <authorList>
            <person name="Ma L."/>
            <person name="Chen Z."/>
            <person name="Huang D.W."/>
            <person name="Kutty G."/>
            <person name="Ishihara M."/>
            <person name="Wang H."/>
            <person name="Abouelleil A."/>
            <person name="Bishop L."/>
            <person name="Davey E."/>
            <person name="Deng R."/>
            <person name="Deng X."/>
            <person name="Fan L."/>
            <person name="Fantoni G."/>
            <person name="Fitzgerald M."/>
            <person name="Gogineni E."/>
            <person name="Goldberg J.M."/>
            <person name="Handley G."/>
            <person name="Hu X."/>
            <person name="Huber C."/>
            <person name="Jiao X."/>
            <person name="Jones K."/>
            <person name="Levin J.Z."/>
            <person name="Liu Y."/>
            <person name="Macdonald P."/>
            <person name="Melnikov A."/>
            <person name="Raley C."/>
            <person name="Sassi M."/>
            <person name="Sherman B.T."/>
            <person name="Song X."/>
            <person name="Sykes S."/>
            <person name="Tran B."/>
            <person name="Walsh L."/>
            <person name="Xia Y."/>
            <person name="Yang J."/>
            <person name="Young S."/>
            <person name="Zeng Q."/>
            <person name="Zheng X."/>
            <person name="Stephens R."/>
            <person name="Nusbaum C."/>
            <person name="Birren B.W."/>
            <person name="Azadi P."/>
            <person name="Lempicki R.A."/>
            <person name="Cuomo C.A."/>
            <person name="Kovacs J.A."/>
        </authorList>
    </citation>
    <scope>NUCLEOTIDE SEQUENCE [LARGE SCALE GENOMIC DNA]</scope>
    <source>
        <strain evidence="5">RU7</strain>
    </source>
</reference>
<dbReference type="InterPro" id="IPR001328">
    <property type="entry name" value="Pept_tRNA_hydro"/>
</dbReference>
<keyword evidence="1" id="KW-0820">tRNA-binding</keyword>
<dbReference type="RefSeq" id="XP_018230387.1">
    <property type="nucleotide sequence ID" value="XM_018373220.1"/>
</dbReference>
<dbReference type="InterPro" id="IPR036416">
    <property type="entry name" value="Pept_tRNA_hydro_sf"/>
</dbReference>
<dbReference type="GO" id="GO:0004045">
    <property type="term" value="F:peptidyl-tRNA hydrolase activity"/>
    <property type="evidence" value="ECO:0007669"/>
    <property type="project" value="InterPro"/>
</dbReference>
<keyword evidence="3" id="KW-0694">RNA-binding</keyword>
<dbReference type="EMBL" id="LFWA01000004">
    <property type="protein sequence ID" value="KTW31695.1"/>
    <property type="molecule type" value="Genomic_DNA"/>
</dbReference>
<dbReference type="PANTHER" id="PTHR17224">
    <property type="entry name" value="PEPTIDYL-TRNA HYDROLASE"/>
    <property type="match status" value="1"/>
</dbReference>